<evidence type="ECO:0000313" key="2">
    <source>
        <dbReference type="EMBL" id="MBG0566326.1"/>
    </source>
</evidence>
<accession>A0A931G2Q5</accession>
<feature type="chain" id="PRO_5038101670" evidence="1">
    <location>
        <begin position="30"/>
        <end position="154"/>
    </location>
</feature>
<name>A0A931G2Q5_9ACTN</name>
<comment type="caution">
    <text evidence="2">The sequence shown here is derived from an EMBL/GenBank/DDBJ whole genome shotgun (WGS) entry which is preliminary data.</text>
</comment>
<evidence type="ECO:0000313" key="3">
    <source>
        <dbReference type="Proteomes" id="UP000598146"/>
    </source>
</evidence>
<proteinExistence type="predicted"/>
<feature type="signal peptide" evidence="1">
    <location>
        <begin position="1"/>
        <end position="29"/>
    </location>
</feature>
<gene>
    <name evidence="2" type="ORF">I4J89_33245</name>
</gene>
<keyword evidence="3" id="KW-1185">Reference proteome</keyword>
<dbReference type="EMBL" id="JADQTO010000019">
    <property type="protein sequence ID" value="MBG0566326.1"/>
    <property type="molecule type" value="Genomic_DNA"/>
</dbReference>
<organism evidence="2 3">
    <name type="scientific">Actinoplanes aureus</name>
    <dbReference type="NCBI Taxonomy" id="2792083"/>
    <lineage>
        <taxon>Bacteria</taxon>
        <taxon>Bacillati</taxon>
        <taxon>Actinomycetota</taxon>
        <taxon>Actinomycetes</taxon>
        <taxon>Micromonosporales</taxon>
        <taxon>Micromonosporaceae</taxon>
        <taxon>Actinoplanes</taxon>
    </lineage>
</organism>
<dbReference type="AlphaFoldDB" id="A0A931G2Q5"/>
<reference evidence="2" key="1">
    <citation type="submission" date="2020-11" db="EMBL/GenBank/DDBJ databases">
        <title>Isolation and identification of active actinomycetes.</title>
        <authorList>
            <person name="Sun X."/>
        </authorList>
    </citation>
    <scope>NUCLEOTIDE SEQUENCE</scope>
    <source>
        <strain evidence="2">NEAU-A11</strain>
    </source>
</reference>
<sequence>MTRSRITLSRPLGALLVGLVALTGATAQAAAAVPQQAAPRAYSISVVRTGGVQGGQASFQVSGGVTKHSAEVLRLASSPAFRALGPRYVPKNTCCDRYLYRVAVGYANGRTKRVVALEGTPGVPKVFWEVVHRMETMPKPVPFTINFPPGFPFG</sequence>
<evidence type="ECO:0000256" key="1">
    <source>
        <dbReference type="SAM" id="SignalP"/>
    </source>
</evidence>
<keyword evidence="1" id="KW-0732">Signal</keyword>
<protein>
    <submittedName>
        <fullName evidence="2">Uncharacterized protein</fullName>
    </submittedName>
</protein>
<dbReference type="RefSeq" id="WP_196418099.1">
    <property type="nucleotide sequence ID" value="NZ_JADQTO010000019.1"/>
</dbReference>
<dbReference type="Proteomes" id="UP000598146">
    <property type="component" value="Unassembled WGS sequence"/>
</dbReference>